<proteinExistence type="predicted"/>
<evidence type="ECO:0000259" key="1">
    <source>
        <dbReference type="Pfam" id="PF24667"/>
    </source>
</evidence>
<sequence length="338" mass="39725">MASDQVVRDCYRTWSVWSVRDGMLSVYEMVCCQCTRWYVVSVRDGMLSVYEMVCGQCTRWYVVSVRDGMLSVYEMVCCRYMRWYVVSVRDVYEKRYPHGHKTVHYKKARLELFAPYLQHDGLVTCITSFMDYETLDPGCVYEYYNHREDLLYFSLQNLKNESTVEEFLPGREDALKEHSYYLSQSHVEHERSMKFYHKARMDGLESIQMEPCHMTQHFKDRQDFLYHRHVTFAPRDKNIAEGPKRTVLSLSEKYHRDPTKPADQDVAERVFAVAENRMTLKFHYDTGNVSANILEFTKPPVSELGDRLTFNPAMVSIYQLANALVVLSPTAEDGEIEV</sequence>
<dbReference type="InterPro" id="IPR056291">
    <property type="entry name" value="MORN_DRC7"/>
</dbReference>
<accession>A0A7R9B7N5</accession>
<dbReference type="GO" id="GO:0031514">
    <property type="term" value="C:motile cilium"/>
    <property type="evidence" value="ECO:0007669"/>
    <property type="project" value="TreeGrafter"/>
</dbReference>
<dbReference type="EMBL" id="OC011048">
    <property type="protein sequence ID" value="CAD7267963.1"/>
    <property type="molecule type" value="Genomic_DNA"/>
</dbReference>
<dbReference type="Pfam" id="PF24667">
    <property type="entry name" value="MORN_DRC7"/>
    <property type="match status" value="1"/>
</dbReference>
<feature type="domain" description="Dynein regulatory complex subunit 7 MORN" evidence="1">
    <location>
        <begin position="97"/>
        <end position="320"/>
    </location>
</feature>
<dbReference type="AlphaFoldDB" id="A0A7R9B7N5"/>
<dbReference type="InterPro" id="IPR033551">
    <property type="entry name" value="DRC7/lobo"/>
</dbReference>
<name>A0A7R9B7N5_TIMSH</name>
<reference evidence="2" key="1">
    <citation type="submission" date="2020-11" db="EMBL/GenBank/DDBJ databases">
        <authorList>
            <person name="Tran Van P."/>
        </authorList>
    </citation>
    <scope>NUCLEOTIDE SEQUENCE</scope>
</reference>
<gene>
    <name evidence="2" type="ORF">TSIB3V08_LOCUS11965</name>
</gene>
<protein>
    <recommendedName>
        <fullName evidence="1">Dynein regulatory complex subunit 7 MORN domain-containing protein</fullName>
    </recommendedName>
</protein>
<dbReference type="GO" id="GO:0030317">
    <property type="term" value="P:flagellated sperm motility"/>
    <property type="evidence" value="ECO:0007669"/>
    <property type="project" value="TreeGrafter"/>
</dbReference>
<dbReference type="PANTHER" id="PTHR35249:SF2">
    <property type="entry name" value="DYNEIN REGULATORY COMPLEX SUBUNIT 7"/>
    <property type="match status" value="1"/>
</dbReference>
<organism evidence="2">
    <name type="scientific">Timema shepardi</name>
    <name type="common">Walking stick</name>
    <dbReference type="NCBI Taxonomy" id="629360"/>
    <lineage>
        <taxon>Eukaryota</taxon>
        <taxon>Metazoa</taxon>
        <taxon>Ecdysozoa</taxon>
        <taxon>Arthropoda</taxon>
        <taxon>Hexapoda</taxon>
        <taxon>Insecta</taxon>
        <taxon>Pterygota</taxon>
        <taxon>Neoptera</taxon>
        <taxon>Polyneoptera</taxon>
        <taxon>Phasmatodea</taxon>
        <taxon>Timematodea</taxon>
        <taxon>Timematoidea</taxon>
        <taxon>Timematidae</taxon>
        <taxon>Timema</taxon>
    </lineage>
</organism>
<dbReference type="PANTHER" id="PTHR35249">
    <property type="entry name" value="DYNEIN REGULATORY COMPLEX SUBUNIT 7"/>
    <property type="match status" value="1"/>
</dbReference>
<evidence type="ECO:0000313" key="2">
    <source>
        <dbReference type="EMBL" id="CAD7267963.1"/>
    </source>
</evidence>